<dbReference type="SUPFAM" id="SSF51261">
    <property type="entry name" value="Duplicated hybrid motif"/>
    <property type="match status" value="1"/>
</dbReference>
<evidence type="ECO:0000256" key="3">
    <source>
        <dbReference type="SAM" id="MobiDB-lite"/>
    </source>
</evidence>
<gene>
    <name evidence="5" type="ORF">EHYA_09826</name>
</gene>
<evidence type="ECO:0000259" key="4">
    <source>
        <dbReference type="Pfam" id="PF01551"/>
    </source>
</evidence>
<keyword evidence="2" id="KW-0175">Coiled coil</keyword>
<dbReference type="EMBL" id="BIFH01000056">
    <property type="protein sequence ID" value="GCE02051.1"/>
    <property type="molecule type" value="Genomic_DNA"/>
</dbReference>
<protein>
    <submittedName>
        <fullName evidence="5">Peptidase</fullName>
    </submittedName>
</protein>
<dbReference type="Gene3D" id="2.70.70.10">
    <property type="entry name" value="Glucose Permease (Domain IIA)"/>
    <property type="match status" value="1"/>
</dbReference>
<dbReference type="PANTHER" id="PTHR21666:SF289">
    <property type="entry name" value="L-ALA--D-GLU ENDOPEPTIDASE"/>
    <property type="match status" value="1"/>
</dbReference>
<feature type="region of interest" description="Disordered" evidence="3">
    <location>
        <begin position="257"/>
        <end position="279"/>
    </location>
</feature>
<accession>A0A401Z5B2</accession>
<comment type="caution">
    <text evidence="5">The sequence shown here is derived from an EMBL/GenBank/DDBJ whole genome shotgun (WGS) entry which is preliminary data.</text>
</comment>
<keyword evidence="1" id="KW-0732">Signal</keyword>
<dbReference type="InterPro" id="IPR016047">
    <property type="entry name" value="M23ase_b-sheet_dom"/>
</dbReference>
<feature type="domain" description="M23ase beta-sheet core" evidence="4">
    <location>
        <begin position="304"/>
        <end position="402"/>
    </location>
</feature>
<dbReference type="InterPro" id="IPR050570">
    <property type="entry name" value="Cell_wall_metabolism_enzyme"/>
</dbReference>
<dbReference type="Gene3D" id="6.10.250.3150">
    <property type="match status" value="1"/>
</dbReference>
<dbReference type="Proteomes" id="UP000286931">
    <property type="component" value="Unassembled WGS sequence"/>
</dbReference>
<dbReference type="PANTHER" id="PTHR21666">
    <property type="entry name" value="PEPTIDASE-RELATED"/>
    <property type="match status" value="1"/>
</dbReference>
<keyword evidence="6" id="KW-1185">Reference proteome</keyword>
<sequence length="406" mass="43555">MLVVITAAAVGFVPAYADGDDDDVRARKQRADAAARDMRADLDASLVRLTAAEKAYEEAEAAAPGARAAADAARAKVAEARARTADLSHGVELAEAAVTTAEAELRDVAASTQAVRDDVAQLVGRAYRSGQMAQLSMILRAQTPAELLSSLQGYRRMVQTDHETIARLERTRDAVDARRAELERRREEARRRHAEAGRNLAEVVALEKTATEAAARVTALGARREGALAVAREEKAADQQRYEAIRTEQKRLTELVDRSNAPARGAGPRTSSSAKGGALSYPVRGSVSSGFGMRYHPILEYTKLHTGTDFAIPEGTAVAAAREGTVVQTGYNAAYGYRVVLSHGRVGGVALTTTYNHLSRITVREGQRVARGDQVGRSGNTGWSTGAHLHFEVLVDGDFVDPALWL</sequence>
<dbReference type="CDD" id="cd12797">
    <property type="entry name" value="M23_peptidase"/>
    <property type="match status" value="1"/>
</dbReference>
<proteinExistence type="predicted"/>
<dbReference type="Pfam" id="PF01551">
    <property type="entry name" value="Peptidase_M23"/>
    <property type="match status" value="1"/>
</dbReference>
<evidence type="ECO:0000256" key="1">
    <source>
        <dbReference type="ARBA" id="ARBA00022729"/>
    </source>
</evidence>
<evidence type="ECO:0000313" key="5">
    <source>
        <dbReference type="EMBL" id="GCE02051.1"/>
    </source>
</evidence>
<name>A0A401Z5B2_9ACTN</name>
<evidence type="ECO:0000313" key="6">
    <source>
        <dbReference type="Proteomes" id="UP000286931"/>
    </source>
</evidence>
<dbReference type="AlphaFoldDB" id="A0A401Z5B2"/>
<feature type="coiled-coil region" evidence="2">
    <location>
        <begin position="165"/>
        <end position="199"/>
    </location>
</feature>
<dbReference type="GO" id="GO:0004222">
    <property type="term" value="F:metalloendopeptidase activity"/>
    <property type="evidence" value="ECO:0007669"/>
    <property type="project" value="TreeGrafter"/>
</dbReference>
<dbReference type="InterPro" id="IPR011055">
    <property type="entry name" value="Dup_hybrid_motif"/>
</dbReference>
<reference evidence="5 6" key="1">
    <citation type="submission" date="2018-12" db="EMBL/GenBank/DDBJ databases">
        <title>Draft genome sequence of Embleya hyalina NBRC 13850T.</title>
        <authorList>
            <person name="Komaki H."/>
            <person name="Hosoyama A."/>
            <person name="Kimura A."/>
            <person name="Ichikawa N."/>
            <person name="Tamura T."/>
        </authorList>
    </citation>
    <scope>NUCLEOTIDE SEQUENCE [LARGE SCALE GENOMIC DNA]</scope>
    <source>
        <strain evidence="5 6">NBRC 13850</strain>
    </source>
</reference>
<organism evidence="5 6">
    <name type="scientific">Embleya hyalina</name>
    <dbReference type="NCBI Taxonomy" id="516124"/>
    <lineage>
        <taxon>Bacteria</taxon>
        <taxon>Bacillati</taxon>
        <taxon>Actinomycetota</taxon>
        <taxon>Actinomycetes</taxon>
        <taxon>Kitasatosporales</taxon>
        <taxon>Streptomycetaceae</taxon>
        <taxon>Embleya</taxon>
    </lineage>
</organism>
<evidence type="ECO:0000256" key="2">
    <source>
        <dbReference type="SAM" id="Coils"/>
    </source>
</evidence>